<keyword evidence="2" id="KW-1185">Reference proteome</keyword>
<dbReference type="Pfam" id="PF13714">
    <property type="entry name" value="PEP_mutase"/>
    <property type="match status" value="1"/>
</dbReference>
<organism evidence="1 2">
    <name type="scientific">Sulfitobacter brevis</name>
    <dbReference type="NCBI Taxonomy" id="74348"/>
    <lineage>
        <taxon>Bacteria</taxon>
        <taxon>Pseudomonadati</taxon>
        <taxon>Pseudomonadota</taxon>
        <taxon>Alphaproteobacteria</taxon>
        <taxon>Rhodobacterales</taxon>
        <taxon>Roseobacteraceae</taxon>
        <taxon>Sulfitobacter</taxon>
    </lineage>
</organism>
<evidence type="ECO:0000313" key="2">
    <source>
        <dbReference type="Proteomes" id="UP000198977"/>
    </source>
</evidence>
<dbReference type="SUPFAM" id="SSF51621">
    <property type="entry name" value="Phosphoenolpyruvate/pyruvate domain"/>
    <property type="match status" value="1"/>
</dbReference>
<keyword evidence="1" id="KW-0456">Lyase</keyword>
<dbReference type="GO" id="GO:0016833">
    <property type="term" value="F:oxo-acid-lyase activity"/>
    <property type="evidence" value="ECO:0007669"/>
    <property type="project" value="UniProtKB-ARBA"/>
</dbReference>
<dbReference type="InterPro" id="IPR040442">
    <property type="entry name" value="Pyrv_kinase-like_dom_sf"/>
</dbReference>
<evidence type="ECO:0000313" key="1">
    <source>
        <dbReference type="EMBL" id="SFE60058.1"/>
    </source>
</evidence>
<protein>
    <submittedName>
        <fullName evidence="1">Methylisocitrate lyase</fullName>
    </submittedName>
</protein>
<dbReference type="OrthoDB" id="8629576at2"/>
<dbReference type="Proteomes" id="UP000198977">
    <property type="component" value="Unassembled WGS sequence"/>
</dbReference>
<dbReference type="Gene3D" id="3.20.20.60">
    <property type="entry name" value="Phosphoenolpyruvate-binding domains"/>
    <property type="match status" value="1"/>
</dbReference>
<dbReference type="EMBL" id="FOMW01000008">
    <property type="protein sequence ID" value="SFE60058.1"/>
    <property type="molecule type" value="Genomic_DNA"/>
</dbReference>
<dbReference type="PANTHER" id="PTHR42905">
    <property type="entry name" value="PHOSPHOENOLPYRUVATE CARBOXYLASE"/>
    <property type="match status" value="1"/>
</dbReference>
<dbReference type="AlphaFoldDB" id="A0A1I2BVS4"/>
<dbReference type="CDD" id="cd00377">
    <property type="entry name" value="ICL_PEPM"/>
    <property type="match status" value="1"/>
</dbReference>
<name>A0A1I2BVS4_9RHOB</name>
<proteinExistence type="predicted"/>
<dbReference type="RefSeq" id="WP_093924239.1">
    <property type="nucleotide sequence ID" value="NZ_FOMW01000008.1"/>
</dbReference>
<sequence length="309" mass="33286">MTVLTKSEFAQRLRKGETVWAAGAYDALSAKLSENAGFDAVMSTGFGVSASHLGVPDVELYTMTENLGVVDKMVDAIGVPLVADTDTGYGNAINVMRTVRAFEKAGVAAMIFEDQEAPKRCPAVANKVDILPITENAGKIRAAVEARRDADTLIIGRTDSMVEDEAIERACAYVAAGADLIQPISKCFSDIAGLRRLREACGVPLSLQVLGWLETDLSPEEIEEVAGLAVFPLVGLMSATHALQQNLAALARSHQTKDLPMPVTSMGVFKEMIGFSQIERQQDRYLLNPNTQAMSDRSAEVLDAFFTKV</sequence>
<gene>
    <name evidence="1" type="ORF">SAMN04488523_108220</name>
</gene>
<dbReference type="InterPro" id="IPR039556">
    <property type="entry name" value="ICL/PEPM"/>
</dbReference>
<dbReference type="STRING" id="74348.SAMN04488523_108220"/>
<dbReference type="PANTHER" id="PTHR42905:SF5">
    <property type="entry name" value="CARBOXYVINYL-CARBOXYPHOSPHONATE PHOSPHORYLMUTASE, CHLOROPLASTIC"/>
    <property type="match status" value="1"/>
</dbReference>
<dbReference type="InterPro" id="IPR015813">
    <property type="entry name" value="Pyrv/PenolPyrv_kinase-like_dom"/>
</dbReference>
<reference evidence="1 2" key="1">
    <citation type="submission" date="2016-10" db="EMBL/GenBank/DDBJ databases">
        <authorList>
            <person name="de Groot N.N."/>
        </authorList>
    </citation>
    <scope>NUCLEOTIDE SEQUENCE [LARGE SCALE GENOMIC DNA]</scope>
    <source>
        <strain evidence="1 2">DSM 11443</strain>
    </source>
</reference>
<accession>A0A1I2BVS4</accession>